<evidence type="ECO:0000256" key="6">
    <source>
        <dbReference type="ARBA" id="ARBA00023002"/>
    </source>
</evidence>
<dbReference type="SUPFAM" id="SSF54909">
    <property type="entry name" value="Dimeric alpha+beta barrel"/>
    <property type="match status" value="1"/>
</dbReference>
<dbReference type="Proteomes" id="UP000218690">
    <property type="component" value="Unassembled WGS sequence"/>
</dbReference>
<evidence type="ECO:0000256" key="1">
    <source>
        <dbReference type="ARBA" id="ARBA00001970"/>
    </source>
</evidence>
<comment type="caution">
    <text evidence="12">The sequence shown here is derived from an EMBL/GenBank/DDBJ whole genome shotgun (WGS) entry which is preliminary data.</text>
</comment>
<keyword evidence="5" id="KW-0732">Signal</keyword>
<dbReference type="GO" id="GO:0005829">
    <property type="term" value="C:cytosol"/>
    <property type="evidence" value="ECO:0007669"/>
    <property type="project" value="TreeGrafter"/>
</dbReference>
<keyword evidence="6" id="KW-0560">Oxidoreductase</keyword>
<dbReference type="Pfam" id="PF20628">
    <property type="entry name" value="Dyp_perox_C"/>
    <property type="match status" value="1"/>
</dbReference>
<sequence>MDESLKSASSSARETTEFLSRRGLLVGGAVAASAVAVASCASPSGDDSDSGPGAAAAAGQPAQDEAAEIMGDNIVAFDGEHQAGIETPPQAHVALVGFDLKDSTTKRGAKALMRLWTEDARRLCTAENPLGSLEPELAQTPASLTVTCGWGEGFFARTGVAKPEWLRDVRAYKRDKLRPEWGQSDVVLQICSDDPLTAAHVMRHMTRAGASYVDTKWVQQGFGHANGAAKKGETARNLFGQKDGTVNPHTPEEFREQVWIDKGKFAGGSAMVVRRIHMNLDAWEELDRASRENSTGRKLDSGAPMHGTEEFDAVDLNARDKFGLKAIDPASHVARAHPPKDHPEQKILRRPFNYNLPPSAENPGELSNAGQIFICYQKDPSKQFEPIQARLDEQDLLNTWITHIGSAMYFVPAGTTSNSYWGESLLEG</sequence>
<dbReference type="EMBL" id="NWBP01000022">
    <property type="protein sequence ID" value="PCC82857.1"/>
    <property type="molecule type" value="Genomic_DNA"/>
</dbReference>
<protein>
    <submittedName>
        <fullName evidence="12">Peroxidase</fullName>
    </submittedName>
</protein>
<dbReference type="InterPro" id="IPR006311">
    <property type="entry name" value="TAT_signal"/>
</dbReference>
<dbReference type="NCBIfam" id="TIGR01413">
    <property type="entry name" value="Dyp_perox_fam"/>
    <property type="match status" value="1"/>
</dbReference>
<accession>A0A2A4AJZ6</accession>
<evidence type="ECO:0000313" key="12">
    <source>
        <dbReference type="EMBL" id="PCC82857.1"/>
    </source>
</evidence>
<gene>
    <name evidence="12" type="ORF">COM45_06715</name>
</gene>
<evidence type="ECO:0000256" key="3">
    <source>
        <dbReference type="ARBA" id="ARBA00022617"/>
    </source>
</evidence>
<feature type="domain" description="Dyp-type peroxidase N-terminal" evidence="10">
    <location>
        <begin position="82"/>
        <end position="222"/>
    </location>
</feature>
<dbReference type="Pfam" id="PF04261">
    <property type="entry name" value="Dyp_perox_N"/>
    <property type="match status" value="1"/>
</dbReference>
<evidence type="ECO:0000256" key="7">
    <source>
        <dbReference type="ARBA" id="ARBA00023004"/>
    </source>
</evidence>
<dbReference type="GO" id="GO:0046872">
    <property type="term" value="F:metal ion binding"/>
    <property type="evidence" value="ECO:0007669"/>
    <property type="project" value="UniProtKB-KW"/>
</dbReference>
<comment type="similarity">
    <text evidence="8">Belongs to the DyP-type peroxidase family.</text>
</comment>
<dbReference type="GO" id="GO:0020037">
    <property type="term" value="F:heme binding"/>
    <property type="evidence" value="ECO:0007669"/>
    <property type="project" value="InterPro"/>
</dbReference>
<keyword evidence="3" id="KW-0349">Heme</keyword>
<dbReference type="InterPro" id="IPR048328">
    <property type="entry name" value="Dyp_perox_C"/>
</dbReference>
<dbReference type="InterPro" id="IPR048327">
    <property type="entry name" value="Dyp_perox_N"/>
</dbReference>
<dbReference type="GO" id="GO:0004601">
    <property type="term" value="F:peroxidase activity"/>
    <property type="evidence" value="ECO:0007669"/>
    <property type="project" value="UniProtKB-KW"/>
</dbReference>
<reference evidence="12 13" key="1">
    <citation type="submission" date="2017-09" db="EMBL/GenBank/DDBJ databases">
        <title>Draft Genome Sequence of Corynebacterium accolens AH4003.</title>
        <authorList>
            <person name="Chen Y."/>
            <person name="Oosthuysen W.F."/>
            <person name="Kelley S."/>
            <person name="Horswill A."/>
        </authorList>
    </citation>
    <scope>NUCLEOTIDE SEQUENCE [LARGE SCALE GENOMIC DNA]</scope>
    <source>
        <strain evidence="12 13">AH4003</strain>
    </source>
</reference>
<comment type="cofactor">
    <cofactor evidence="1">
        <name>heme b</name>
        <dbReference type="ChEBI" id="CHEBI:60344"/>
    </cofactor>
</comment>
<organism evidence="12 13">
    <name type="scientific">Corynebacterium accolens</name>
    <dbReference type="NCBI Taxonomy" id="38284"/>
    <lineage>
        <taxon>Bacteria</taxon>
        <taxon>Bacillati</taxon>
        <taxon>Actinomycetota</taxon>
        <taxon>Actinomycetes</taxon>
        <taxon>Mycobacteriales</taxon>
        <taxon>Corynebacteriaceae</taxon>
        <taxon>Corynebacterium</taxon>
    </lineage>
</organism>
<feature type="region of interest" description="Disordered" evidence="9">
    <location>
        <begin position="40"/>
        <end position="64"/>
    </location>
</feature>
<dbReference type="PROSITE" id="PS51404">
    <property type="entry name" value="DYP_PEROXIDASE"/>
    <property type="match status" value="1"/>
</dbReference>
<evidence type="ECO:0000256" key="9">
    <source>
        <dbReference type="SAM" id="MobiDB-lite"/>
    </source>
</evidence>
<keyword evidence="4" id="KW-0479">Metal-binding</keyword>
<evidence type="ECO:0000256" key="2">
    <source>
        <dbReference type="ARBA" id="ARBA00022559"/>
    </source>
</evidence>
<evidence type="ECO:0000256" key="5">
    <source>
        <dbReference type="ARBA" id="ARBA00022729"/>
    </source>
</evidence>
<dbReference type="InterPro" id="IPR011008">
    <property type="entry name" value="Dimeric_a/b-barrel"/>
</dbReference>
<evidence type="ECO:0000313" key="13">
    <source>
        <dbReference type="Proteomes" id="UP000218690"/>
    </source>
</evidence>
<dbReference type="PANTHER" id="PTHR30521">
    <property type="entry name" value="DEFERROCHELATASE/PEROXIDASE"/>
    <property type="match status" value="1"/>
</dbReference>
<evidence type="ECO:0000256" key="4">
    <source>
        <dbReference type="ARBA" id="ARBA00022723"/>
    </source>
</evidence>
<evidence type="ECO:0000259" key="10">
    <source>
        <dbReference type="Pfam" id="PF04261"/>
    </source>
</evidence>
<keyword evidence="7" id="KW-0408">Iron</keyword>
<dbReference type="InterPro" id="IPR006314">
    <property type="entry name" value="Dyp_peroxidase"/>
</dbReference>
<keyword evidence="2 12" id="KW-0575">Peroxidase</keyword>
<feature type="domain" description="Dyp-type peroxidase C-terminal" evidence="11">
    <location>
        <begin position="234"/>
        <end position="414"/>
    </location>
</feature>
<evidence type="ECO:0000256" key="8">
    <source>
        <dbReference type="ARBA" id="ARBA00025737"/>
    </source>
</evidence>
<name>A0A2A4AJZ6_9CORY</name>
<dbReference type="AlphaFoldDB" id="A0A2A4AJZ6"/>
<proteinExistence type="inferred from homology"/>
<dbReference type="PANTHER" id="PTHR30521:SF4">
    <property type="entry name" value="DEFERROCHELATASE"/>
    <property type="match status" value="1"/>
</dbReference>
<dbReference type="PROSITE" id="PS51318">
    <property type="entry name" value="TAT"/>
    <property type="match status" value="1"/>
</dbReference>
<evidence type="ECO:0000259" key="11">
    <source>
        <dbReference type="Pfam" id="PF20628"/>
    </source>
</evidence>